<gene>
    <name evidence="2" type="ORF">ACFQGD_17355</name>
</gene>
<organism evidence="2 3">
    <name type="scientific">Haloechinothrix salitolerans</name>
    <dbReference type="NCBI Taxonomy" id="926830"/>
    <lineage>
        <taxon>Bacteria</taxon>
        <taxon>Bacillati</taxon>
        <taxon>Actinomycetota</taxon>
        <taxon>Actinomycetes</taxon>
        <taxon>Pseudonocardiales</taxon>
        <taxon>Pseudonocardiaceae</taxon>
        <taxon>Haloechinothrix</taxon>
    </lineage>
</organism>
<dbReference type="Proteomes" id="UP001596337">
    <property type="component" value="Unassembled WGS sequence"/>
</dbReference>
<proteinExistence type="predicted"/>
<evidence type="ECO:0000313" key="2">
    <source>
        <dbReference type="EMBL" id="MFC6868912.1"/>
    </source>
</evidence>
<feature type="compositionally biased region" description="Basic and acidic residues" evidence="1">
    <location>
        <begin position="1"/>
        <end position="22"/>
    </location>
</feature>
<reference evidence="3" key="1">
    <citation type="journal article" date="2019" name="Int. J. Syst. Evol. Microbiol.">
        <title>The Global Catalogue of Microorganisms (GCM) 10K type strain sequencing project: providing services to taxonomists for standard genome sequencing and annotation.</title>
        <authorList>
            <consortium name="The Broad Institute Genomics Platform"/>
            <consortium name="The Broad Institute Genome Sequencing Center for Infectious Disease"/>
            <person name="Wu L."/>
            <person name="Ma J."/>
        </authorList>
    </citation>
    <scope>NUCLEOTIDE SEQUENCE [LARGE SCALE GENOMIC DNA]</scope>
    <source>
        <strain evidence="3">KCTC 32255</strain>
    </source>
</reference>
<name>A0ABW2C2G7_9PSEU</name>
<dbReference type="PANTHER" id="PTHR39337:SF1">
    <property type="entry name" value="BLR5642 PROTEIN"/>
    <property type="match status" value="1"/>
</dbReference>
<accession>A0ABW2C2G7</accession>
<keyword evidence="3" id="KW-1185">Reference proteome</keyword>
<evidence type="ECO:0000313" key="3">
    <source>
        <dbReference type="Proteomes" id="UP001596337"/>
    </source>
</evidence>
<dbReference type="RefSeq" id="WP_345403221.1">
    <property type="nucleotide sequence ID" value="NZ_BAABLA010000113.1"/>
</dbReference>
<feature type="region of interest" description="Disordered" evidence="1">
    <location>
        <begin position="1"/>
        <end position="34"/>
    </location>
</feature>
<evidence type="ECO:0000256" key="1">
    <source>
        <dbReference type="SAM" id="MobiDB-lite"/>
    </source>
</evidence>
<protein>
    <submittedName>
        <fullName evidence="2">DUF488 domain-containing protein</fullName>
    </submittedName>
</protein>
<comment type="caution">
    <text evidence="2">The sequence shown here is derived from an EMBL/GenBank/DDBJ whole genome shotgun (WGS) entry which is preliminary data.</text>
</comment>
<dbReference type="Pfam" id="PF04343">
    <property type="entry name" value="DUF488"/>
    <property type="match status" value="1"/>
</dbReference>
<sequence length="221" mass="24905">MQKHDASRMHYDFQDAHADARRNPVSSQPESALTGRDLREVARVLTVGHGTADAAELSRLLRSAEVRRLIDVRTAPGSRHNPDANRDAMARWLPDAGIAYRWDKRLGGWRPHHPDSPDTALRNASFSGYAAHMRTPEFLAAIDDLLADAEQDLTTVMCAESVWWRCHRKLIADFLLLARGVDVEHLMPGGALRPHRPTPEARLVRRDEVLVYDAGQDRLSR</sequence>
<dbReference type="EMBL" id="JBHSXX010000001">
    <property type="protein sequence ID" value="MFC6868912.1"/>
    <property type="molecule type" value="Genomic_DNA"/>
</dbReference>
<dbReference type="PANTHER" id="PTHR39337">
    <property type="entry name" value="BLR5642 PROTEIN"/>
    <property type="match status" value="1"/>
</dbReference>
<dbReference type="InterPro" id="IPR007438">
    <property type="entry name" value="DUF488"/>
</dbReference>